<dbReference type="Pfam" id="PF24421">
    <property type="entry name" value="Ig_J"/>
    <property type="match status" value="1"/>
</dbReference>
<feature type="domain" description="Tip attachment protein J central straight fiber" evidence="1">
    <location>
        <begin position="841"/>
        <end position="968"/>
    </location>
</feature>
<dbReference type="Proteomes" id="UP000219788">
    <property type="component" value="Unassembled WGS sequence"/>
</dbReference>
<dbReference type="InterPro" id="IPR015406">
    <property type="entry name" value="GpJ_CSF"/>
</dbReference>
<reference evidence="7" key="1">
    <citation type="submission" date="2017-09" db="EMBL/GenBank/DDBJ databases">
        <title>FDA dAtabase for Regulatory Grade micrObial Sequences (FDA-ARGOS): Supporting development and validation of Infectious Disease Dx tests.</title>
        <authorList>
            <person name="Goldberg B."/>
            <person name="Campos J."/>
            <person name="Tallon L."/>
            <person name="Sadzewicz L."/>
            <person name="Ott S."/>
            <person name="Zhao X."/>
            <person name="Nagaraj S."/>
            <person name="Vavikolanu K."/>
            <person name="Aluvathingal J."/>
            <person name="Nadendla S."/>
            <person name="Geyer C."/>
            <person name="Sichtig H."/>
        </authorList>
    </citation>
    <scope>NUCLEOTIDE SEQUENCE [LARGE SCALE GENOMIC DNA]</scope>
    <source>
        <strain evidence="7">FDAARGOS_370</strain>
    </source>
</reference>
<evidence type="ECO:0000259" key="3">
    <source>
        <dbReference type="Pfam" id="PF24421"/>
    </source>
</evidence>
<evidence type="ECO:0000259" key="2">
    <source>
        <dbReference type="Pfam" id="PF13550"/>
    </source>
</evidence>
<dbReference type="Pfam" id="PF24801">
    <property type="entry name" value="FNIII-A_GpJ"/>
    <property type="match status" value="1"/>
</dbReference>
<dbReference type="InterPro" id="IPR057587">
    <property type="entry name" value="GpJ_Ig_second"/>
</dbReference>
<evidence type="ECO:0000313" key="7">
    <source>
        <dbReference type="Proteomes" id="UP000219788"/>
    </source>
</evidence>
<dbReference type="Pfam" id="PF24489">
    <property type="entry name" value="Ig_J_second"/>
    <property type="match status" value="1"/>
</dbReference>
<feature type="domain" description="Tip attachment protein J" evidence="2">
    <location>
        <begin position="332"/>
        <end position="491"/>
    </location>
</feature>
<protein>
    <submittedName>
        <fullName evidence="6">Host specificity protein J</fullName>
    </submittedName>
</protein>
<evidence type="ECO:0000259" key="5">
    <source>
        <dbReference type="Pfam" id="PF24801"/>
    </source>
</evidence>
<organism evidence="6 7">
    <name type="scientific">Edwardsiella tarda</name>
    <dbReference type="NCBI Taxonomy" id="636"/>
    <lineage>
        <taxon>Bacteria</taxon>
        <taxon>Pseudomonadati</taxon>
        <taxon>Pseudomonadota</taxon>
        <taxon>Gammaproteobacteria</taxon>
        <taxon>Enterobacterales</taxon>
        <taxon>Hafniaceae</taxon>
        <taxon>Edwardsiella</taxon>
    </lineage>
</organism>
<dbReference type="InterPro" id="IPR055383">
    <property type="entry name" value="FN3-1_GpJ"/>
</dbReference>
<evidence type="ECO:0000259" key="1">
    <source>
        <dbReference type="Pfam" id="PF09327"/>
    </source>
</evidence>
<accession>A0A2A7U1C1</accession>
<name>A0A2A7U1C1_EDWTA</name>
<dbReference type="RefSeq" id="WP_098143014.1">
    <property type="nucleotide sequence ID" value="NZ_PDDV01000013.1"/>
</dbReference>
<proteinExistence type="predicted"/>
<dbReference type="Pfam" id="PF13550">
    <property type="entry name" value="Phage-tail_3"/>
    <property type="match status" value="1"/>
</dbReference>
<gene>
    <name evidence="6" type="ORF">CRM76_09275</name>
</gene>
<dbReference type="AlphaFoldDB" id="A0A2A7U1C1"/>
<feature type="domain" description="Tip attachment protein J second Ig-like" evidence="4">
    <location>
        <begin position="713"/>
        <end position="814"/>
    </location>
</feature>
<dbReference type="InterPro" id="IPR053171">
    <property type="entry name" value="Viral_Tip_Attach_Protein"/>
</dbReference>
<dbReference type="PANTHER" id="PTHR36251">
    <property type="entry name" value="FELS-1 PROPHAGE HOST SPECIFICITY PROTEIN-RELATED"/>
    <property type="match status" value="1"/>
</dbReference>
<dbReference type="EMBL" id="PDDV01000013">
    <property type="protein sequence ID" value="PEH72094.1"/>
    <property type="molecule type" value="Genomic_DNA"/>
</dbReference>
<dbReference type="InterPro" id="IPR032876">
    <property type="entry name" value="J_dom"/>
</dbReference>
<dbReference type="PANTHER" id="PTHR36251:SF2">
    <property type="entry name" value="GIFSY-2 PROPHAGE HOST SPECIFICITY PROTEIN J, PHAGE LAMBDA"/>
    <property type="match status" value="1"/>
</dbReference>
<feature type="domain" description="Tip attachment protein J HDII-ins2" evidence="5">
    <location>
        <begin position="86"/>
        <end position="207"/>
    </location>
</feature>
<dbReference type="InterPro" id="IPR055385">
    <property type="entry name" value="GpJ_HDII-ins2"/>
</dbReference>
<evidence type="ECO:0000259" key="4">
    <source>
        <dbReference type="Pfam" id="PF24489"/>
    </source>
</evidence>
<feature type="domain" description="Tip attachment protein J Fn3-1" evidence="3">
    <location>
        <begin position="605"/>
        <end position="711"/>
    </location>
</feature>
<comment type="caution">
    <text evidence="6">The sequence shown here is derived from an EMBL/GenBank/DDBJ whole genome shotgun (WGS) entry which is preliminary data.</text>
</comment>
<dbReference type="Pfam" id="PF09327">
    <property type="entry name" value="Phage_Tail_Tip"/>
    <property type="match status" value="1"/>
</dbReference>
<evidence type="ECO:0000313" key="6">
    <source>
        <dbReference type="EMBL" id="PEH72094.1"/>
    </source>
</evidence>
<sequence>MGKGGGGGHTPYEAPDNLRSTQVLSVIDALGEGPIEGPVNGLQSVLINQTPVVDADGNVNAHGVTVVYRVGEQEQTALDGFEESGAETMLNAEVKKSTPITRTITSKELDRLRLTFGVSSLIAGNDEGDQLETSVNLYIQIQRNGLWVTEKDVTIQGKKTSQFLASIVLDNLPPRPFSIRMVRNTPDSTSARLQNKTMWASYTEIIDLKQRYPNTAVVGMRVDAEQFGSQQVTVNYHIRGRIVRVPSNYDPIARTYTGIWDGSFKPAYTNNPAWCLLDLLTHPRYGMGDRIGMADVDIWSLYAIAQYCDQSVPDGFGGTEPRMACNAYLAAQRKAYDVLADFCSLMRCMPVWDGQTMTFVQDRPADKVWTYSNSNVVEGSFKYSFSALKDRHNAVEVRYIDPQNGWKTSVELVEDQAAIVRYGRNLLKMEAFGCTSRGQARRMGLWVIQTELLETQTVDFMIGAEGLRHLPGDIIEVCDNDYAGIAVGGRILDFDTTSRTITLDRDIELPAGGSAEMNLIGADGSPISVPVVDLLAPNLVRLQTVPAGIQAYGVWGLRLSSMRRRLFRCVMLRENDDGTYAVTALQHVPEKEAIVDNGAHFEPLPGTENGVIPPAIQHLSVSIGTGTDSYQAVAQWDTPRVVKGCKFILRLTTGAGTAEDPTRLVTSATISEMQFSFNALPRGDYELTVRAMNGFGQQGAPTSTRFSIQVPEAPTSIEVNPGYFQITIIPHQTYYHADVQYEFYFSEKRIIDVTQVESLAMRLGLSTYWIKDRLMKFGVDYYFYVRSVNPIGKSNFVEAVGQVSNDANGYLEFFKGKITESYLGKELLGKVDLTTDNASRLTQFEKEWTDANNKWNAMWGVKIEQTKDGKHYVAGLGLSMEDTPEGKLSQFLVAANRIEFIDPANGNTTPMLVGYGNQLIMNDVLLKRLYAASITSSGNPPTFSVTPEGKLTARNADITGVLRATSGTFSNVVIDSTCDIKYLRAESIDGDIVKNMVINVGGTLNIEPARFARKMVIPTCFAETIAWTYQTGGSNPQDKHAYVTANAILYVNGQRHVVAIGGSSLLGEGSFIGIGSFIYSIPAGASVAMSFRNEVTGNSGSRSPSVSPFLLVNLFKE</sequence>
<dbReference type="OrthoDB" id="109844at2"/>